<reference evidence="1 2" key="1">
    <citation type="submission" date="2023-12" db="EMBL/GenBank/DDBJ databases">
        <title>Baltic Sea Cyanobacteria.</title>
        <authorList>
            <person name="Delbaje E."/>
            <person name="Fewer D.P."/>
            <person name="Shishido T.K."/>
        </authorList>
    </citation>
    <scope>NUCLEOTIDE SEQUENCE [LARGE SCALE GENOMIC DNA]</scope>
    <source>
        <strain evidence="1 2">UHCC 0281</strain>
    </source>
</reference>
<sequence length="66" mass="7593">MKYRNTVMEASLSINRQFSIAVHSRAIDSCNDIEELRTVAKTLLSAWQHQAEFSEHYGAQLLGLRR</sequence>
<name>A0ABU5T039_9CYAN</name>
<proteinExistence type="predicted"/>
<gene>
    <name evidence="1" type="ORF">VB739_16375</name>
</gene>
<dbReference type="Proteomes" id="UP001302329">
    <property type="component" value="Unassembled WGS sequence"/>
</dbReference>
<keyword evidence="2" id="KW-1185">Reference proteome</keyword>
<organism evidence="1 2">
    <name type="scientific">Cyanobium gracile UHCC 0281</name>
    <dbReference type="NCBI Taxonomy" id="3110309"/>
    <lineage>
        <taxon>Bacteria</taxon>
        <taxon>Bacillati</taxon>
        <taxon>Cyanobacteriota</taxon>
        <taxon>Cyanophyceae</taxon>
        <taxon>Synechococcales</taxon>
        <taxon>Prochlorococcaceae</taxon>
        <taxon>Cyanobium</taxon>
    </lineage>
</organism>
<evidence type="ECO:0000313" key="1">
    <source>
        <dbReference type="EMBL" id="MEA5444133.1"/>
    </source>
</evidence>
<protein>
    <submittedName>
        <fullName evidence="1">Uncharacterized protein</fullName>
    </submittedName>
</protein>
<dbReference type="EMBL" id="JAYGHY010000106">
    <property type="protein sequence ID" value="MEA5444133.1"/>
    <property type="molecule type" value="Genomic_DNA"/>
</dbReference>
<evidence type="ECO:0000313" key="2">
    <source>
        <dbReference type="Proteomes" id="UP001302329"/>
    </source>
</evidence>
<accession>A0ABU5T039</accession>
<comment type="caution">
    <text evidence="1">The sequence shown here is derived from an EMBL/GenBank/DDBJ whole genome shotgun (WGS) entry which is preliminary data.</text>
</comment>